<gene>
    <name evidence="2" type="ORF">OESDEN_01646</name>
</gene>
<dbReference type="AlphaFoldDB" id="A0A0B1TLD7"/>
<protein>
    <recommendedName>
        <fullName evidence="1">Reverse transcriptase/retrotransposon-derived protein RNase H-like domain-containing protein</fullName>
    </recommendedName>
</protein>
<reference evidence="2 3" key="1">
    <citation type="submission" date="2014-03" db="EMBL/GenBank/DDBJ databases">
        <title>Draft genome of the hookworm Oesophagostomum dentatum.</title>
        <authorList>
            <person name="Mitreva M."/>
        </authorList>
    </citation>
    <scope>NUCLEOTIDE SEQUENCE [LARGE SCALE GENOMIC DNA]</scope>
    <source>
        <strain evidence="2 3">OD-Hann</strain>
    </source>
</reference>
<dbReference type="Proteomes" id="UP000053660">
    <property type="component" value="Unassembled WGS sequence"/>
</dbReference>
<proteinExistence type="predicted"/>
<dbReference type="PANTHER" id="PTHR34072">
    <property type="entry name" value="ENZYMATIC POLYPROTEIN-RELATED"/>
    <property type="match status" value="1"/>
</dbReference>
<dbReference type="SUPFAM" id="SSF56672">
    <property type="entry name" value="DNA/RNA polymerases"/>
    <property type="match status" value="1"/>
</dbReference>
<dbReference type="Pfam" id="PF17919">
    <property type="entry name" value="RT_RNaseH_2"/>
    <property type="match status" value="1"/>
</dbReference>
<evidence type="ECO:0000313" key="2">
    <source>
        <dbReference type="EMBL" id="KHJ98378.1"/>
    </source>
</evidence>
<evidence type="ECO:0000313" key="3">
    <source>
        <dbReference type="Proteomes" id="UP000053660"/>
    </source>
</evidence>
<sequence>MNSLIRELRSCTFAYVDDAVTCSDNFEEDMQDLRGTASSFRRYIENFAKIASPLTKLTTKTERFEWRAEHQNSFDELKTKLSTAPVLAAPIPSKPYEIHVDGSLKAIAARLLQENGKGKTRYIAFASRCLNKHERNYSVIELEMEDILG</sequence>
<accession>A0A0B1TLD7</accession>
<dbReference type="EMBL" id="KN549320">
    <property type="protein sequence ID" value="KHJ98378.1"/>
    <property type="molecule type" value="Genomic_DNA"/>
</dbReference>
<keyword evidence="3" id="KW-1185">Reference proteome</keyword>
<dbReference type="InterPro" id="IPR043128">
    <property type="entry name" value="Rev_trsase/Diguanyl_cyclase"/>
</dbReference>
<name>A0A0B1TLD7_OESDE</name>
<dbReference type="OrthoDB" id="5862884at2759"/>
<dbReference type="Gene3D" id="3.30.70.270">
    <property type="match status" value="1"/>
</dbReference>
<dbReference type="InterPro" id="IPR043502">
    <property type="entry name" value="DNA/RNA_pol_sf"/>
</dbReference>
<dbReference type="InterPro" id="IPR041577">
    <property type="entry name" value="RT_RNaseH_2"/>
</dbReference>
<evidence type="ECO:0000259" key="1">
    <source>
        <dbReference type="Pfam" id="PF17919"/>
    </source>
</evidence>
<feature type="domain" description="Reverse transcriptase/retrotransposon-derived protein RNase H-like" evidence="1">
    <location>
        <begin position="66"/>
        <end position="144"/>
    </location>
</feature>
<organism evidence="2 3">
    <name type="scientific">Oesophagostomum dentatum</name>
    <name type="common">Nodular worm</name>
    <dbReference type="NCBI Taxonomy" id="61180"/>
    <lineage>
        <taxon>Eukaryota</taxon>
        <taxon>Metazoa</taxon>
        <taxon>Ecdysozoa</taxon>
        <taxon>Nematoda</taxon>
        <taxon>Chromadorea</taxon>
        <taxon>Rhabditida</taxon>
        <taxon>Rhabditina</taxon>
        <taxon>Rhabditomorpha</taxon>
        <taxon>Strongyloidea</taxon>
        <taxon>Strongylidae</taxon>
        <taxon>Oesophagostomum</taxon>
    </lineage>
</organism>